<dbReference type="Proteomes" id="UP001056937">
    <property type="component" value="Plasmid p1"/>
</dbReference>
<accession>A0ABY4XEG4</accession>
<reference evidence="1" key="1">
    <citation type="journal article" date="2022" name="Toxins">
        <title>Genomic Analysis of Sphingopyxis sp. USTB-05 for Biodegrading Cyanobacterial Hepatotoxins.</title>
        <authorList>
            <person name="Liu C."/>
            <person name="Xu Q."/>
            <person name="Zhao Z."/>
            <person name="Zhang H."/>
            <person name="Liu X."/>
            <person name="Yin C."/>
            <person name="Liu Y."/>
            <person name="Yan H."/>
        </authorList>
    </citation>
    <scope>NUCLEOTIDE SEQUENCE</scope>
    <source>
        <strain evidence="1">NBD5</strain>
    </source>
</reference>
<organism evidence="1 2">
    <name type="scientific">Sphingomonas morindae</name>
    <dbReference type="NCBI Taxonomy" id="1541170"/>
    <lineage>
        <taxon>Bacteria</taxon>
        <taxon>Pseudomonadati</taxon>
        <taxon>Pseudomonadota</taxon>
        <taxon>Alphaproteobacteria</taxon>
        <taxon>Sphingomonadales</taxon>
        <taxon>Sphingomonadaceae</taxon>
        <taxon>Sphingomonas</taxon>
    </lineage>
</organism>
<keyword evidence="1" id="KW-0614">Plasmid</keyword>
<evidence type="ECO:0000313" key="2">
    <source>
        <dbReference type="Proteomes" id="UP001056937"/>
    </source>
</evidence>
<dbReference type="EMBL" id="CP084932">
    <property type="protein sequence ID" value="USI75214.1"/>
    <property type="molecule type" value="Genomic_DNA"/>
</dbReference>
<gene>
    <name evidence="1" type="ORF">LHA26_19460</name>
</gene>
<sequence length="58" mass="6266">MDLKANAPPVQRALGLALMRQALEYLSTIGEDEASHHLSSAIDALLKPKNDRENPPAS</sequence>
<evidence type="ECO:0000313" key="1">
    <source>
        <dbReference type="EMBL" id="USI75214.1"/>
    </source>
</evidence>
<name>A0ABY4XEG4_9SPHN</name>
<dbReference type="RefSeq" id="WP_252169024.1">
    <property type="nucleotide sequence ID" value="NZ_CP084932.1"/>
</dbReference>
<protein>
    <submittedName>
        <fullName evidence="1">Uncharacterized protein</fullName>
    </submittedName>
</protein>
<geneLocation type="plasmid" evidence="1 2">
    <name>p1</name>
</geneLocation>
<proteinExistence type="predicted"/>
<keyword evidence="2" id="KW-1185">Reference proteome</keyword>